<proteinExistence type="predicted"/>
<comment type="caution">
    <text evidence="1">The sequence shown here is derived from an EMBL/GenBank/DDBJ whole genome shotgun (WGS) entry which is preliminary data.</text>
</comment>
<protein>
    <submittedName>
        <fullName evidence="1">Uncharacterized protein</fullName>
    </submittedName>
</protein>
<name>E6QV33_9ZZZZ</name>
<dbReference type="EMBL" id="CABR01000123">
    <property type="protein sequence ID" value="CBI11106.1"/>
    <property type="molecule type" value="Genomic_DNA"/>
</dbReference>
<sequence>MPSVQPSALPECALLNRYAQSGAYTDCYHMDVPMSVSLAQYVRSFYTTPLFKVERSILALIARRPSTDKGAEDLASNQTTRFSAWDVEDRNSNQLLLRDFMGRTRSWLMVTPLEQAGSTSTRLYFGSAVVPKSITPGGIASFGVAFHALSGFHHLYSKALVRAAQSNLGNESR</sequence>
<gene>
    <name evidence="1" type="ORF">CARN7_1918</name>
</gene>
<organism evidence="1">
    <name type="scientific">mine drainage metagenome</name>
    <dbReference type="NCBI Taxonomy" id="410659"/>
    <lineage>
        <taxon>unclassified sequences</taxon>
        <taxon>metagenomes</taxon>
        <taxon>ecological metagenomes</taxon>
    </lineage>
</organism>
<accession>E6QV33</accession>
<dbReference type="AlphaFoldDB" id="E6QV33"/>
<reference evidence="1" key="1">
    <citation type="submission" date="2009-10" db="EMBL/GenBank/DDBJ databases">
        <title>Diversity of trophic interactions inside an arsenic-rich microbial ecosystem.</title>
        <authorList>
            <person name="Bertin P.N."/>
            <person name="Heinrich-Salmeron A."/>
            <person name="Pelletier E."/>
            <person name="Goulhen-Chollet F."/>
            <person name="Arsene-Ploetze F."/>
            <person name="Gallien S."/>
            <person name="Calteau A."/>
            <person name="Vallenet D."/>
            <person name="Casiot C."/>
            <person name="Chane-Woon-Ming B."/>
            <person name="Giloteaux L."/>
            <person name="Barakat M."/>
            <person name="Bonnefoy V."/>
            <person name="Bruneel O."/>
            <person name="Chandler M."/>
            <person name="Cleiss J."/>
            <person name="Duran R."/>
            <person name="Elbaz-Poulichet F."/>
            <person name="Fonknechten N."/>
            <person name="Lauga B."/>
            <person name="Mornico D."/>
            <person name="Ortet P."/>
            <person name="Schaeffer C."/>
            <person name="Siguier P."/>
            <person name="Alexander Thil Smith A."/>
            <person name="Van Dorsselaer A."/>
            <person name="Weissenbach J."/>
            <person name="Medigue C."/>
            <person name="Le Paslier D."/>
        </authorList>
    </citation>
    <scope>NUCLEOTIDE SEQUENCE</scope>
</reference>
<evidence type="ECO:0000313" key="1">
    <source>
        <dbReference type="EMBL" id="CBI11106.1"/>
    </source>
</evidence>